<feature type="transmembrane region" description="Helical" evidence="1">
    <location>
        <begin position="92"/>
        <end position="121"/>
    </location>
</feature>
<dbReference type="OrthoDB" id="9806665at2"/>
<accession>A0A0J0YQ66</accession>
<evidence type="ECO:0008006" key="4">
    <source>
        <dbReference type="Google" id="ProtNLM"/>
    </source>
</evidence>
<keyword evidence="1" id="KW-0472">Membrane</keyword>
<comment type="caution">
    <text evidence="2">The sequence shown here is derived from an EMBL/GenBank/DDBJ whole genome shotgun (WGS) entry which is preliminary data.</text>
</comment>
<feature type="transmembrane region" description="Helical" evidence="1">
    <location>
        <begin position="59"/>
        <end position="80"/>
    </location>
</feature>
<dbReference type="Proteomes" id="UP000036027">
    <property type="component" value="Unassembled WGS sequence"/>
</dbReference>
<dbReference type="Pfam" id="PF02325">
    <property type="entry name" value="CCB3_YggT"/>
    <property type="match status" value="1"/>
</dbReference>
<name>A0A0J0YQ66_9NEIS</name>
<proteinExistence type="predicted"/>
<dbReference type="AlphaFoldDB" id="A0A0J0YQ66"/>
<feature type="transmembrane region" description="Helical" evidence="1">
    <location>
        <begin position="150"/>
        <end position="169"/>
    </location>
</feature>
<sequence>MWINKLLVLADVAAIICLARCLLQWAKLPFAHPLAQFCCKTTDWLVRPLRGAAPPLGKWDGACILAALLLYYLAFTVITFSVQPQGFGMRLLAANLFFAVLHLVKAAVYVLLLGLLLRMLLGFRQPFSPLLPVLHRIFEPLLRPFVFLRIGRWDFSGSLLALVLWFWLVEVLPSLTTRLNLWLLHQ</sequence>
<protein>
    <recommendedName>
        <fullName evidence="4">YggT family protein</fullName>
    </recommendedName>
</protein>
<dbReference type="InterPro" id="IPR003425">
    <property type="entry name" value="CCB3/YggT"/>
</dbReference>
<keyword evidence="3" id="KW-1185">Reference proteome</keyword>
<dbReference type="GO" id="GO:0016020">
    <property type="term" value="C:membrane"/>
    <property type="evidence" value="ECO:0007669"/>
    <property type="project" value="InterPro"/>
</dbReference>
<dbReference type="STRING" id="1470200.PL75_08900"/>
<organism evidence="2 3">
    <name type="scientific">Neisseria arctica</name>
    <dbReference type="NCBI Taxonomy" id="1470200"/>
    <lineage>
        <taxon>Bacteria</taxon>
        <taxon>Pseudomonadati</taxon>
        <taxon>Pseudomonadota</taxon>
        <taxon>Betaproteobacteria</taxon>
        <taxon>Neisseriales</taxon>
        <taxon>Neisseriaceae</taxon>
        <taxon>Neisseria</taxon>
    </lineage>
</organism>
<dbReference type="EMBL" id="JTDO01000015">
    <property type="protein sequence ID" value="KLT72272.1"/>
    <property type="molecule type" value="Genomic_DNA"/>
</dbReference>
<reference evidence="2 3" key="1">
    <citation type="submission" date="2014-11" db="EMBL/GenBank/DDBJ databases">
        <title>Genome of a novel goose pathogen.</title>
        <authorList>
            <person name="Hansen C.M."/>
            <person name="Hueffer K."/>
            <person name="Choi S.C."/>
        </authorList>
    </citation>
    <scope>NUCLEOTIDE SEQUENCE [LARGE SCALE GENOMIC DNA]</scope>
    <source>
        <strain evidence="2 3">KH1503</strain>
    </source>
</reference>
<keyword evidence="1" id="KW-1133">Transmembrane helix</keyword>
<evidence type="ECO:0000313" key="2">
    <source>
        <dbReference type="EMBL" id="KLT72272.1"/>
    </source>
</evidence>
<evidence type="ECO:0000256" key="1">
    <source>
        <dbReference type="SAM" id="Phobius"/>
    </source>
</evidence>
<gene>
    <name evidence="2" type="ORF">PL75_08900</name>
</gene>
<keyword evidence="1" id="KW-0812">Transmembrane</keyword>
<evidence type="ECO:0000313" key="3">
    <source>
        <dbReference type="Proteomes" id="UP000036027"/>
    </source>
</evidence>
<dbReference type="RefSeq" id="WP_047761584.1">
    <property type="nucleotide sequence ID" value="NZ_CP091510.1"/>
</dbReference>
<dbReference type="PATRIC" id="fig|1470200.3.peg.734"/>